<dbReference type="GO" id="GO:0003677">
    <property type="term" value="F:DNA binding"/>
    <property type="evidence" value="ECO:0007669"/>
    <property type="project" value="InterPro"/>
</dbReference>
<evidence type="ECO:0000259" key="2">
    <source>
        <dbReference type="Pfam" id="PF01609"/>
    </source>
</evidence>
<evidence type="ECO:0000313" key="4">
    <source>
        <dbReference type="EMBL" id="HJD35177.1"/>
    </source>
</evidence>
<dbReference type="GO" id="GO:0004803">
    <property type="term" value="F:transposase activity"/>
    <property type="evidence" value="ECO:0007669"/>
    <property type="project" value="InterPro"/>
</dbReference>
<gene>
    <name evidence="4" type="ORF">H9911_11690</name>
</gene>
<dbReference type="AlphaFoldDB" id="A0A9D2R5I0"/>
<dbReference type="PANTHER" id="PTHR30298">
    <property type="entry name" value="H REPEAT-ASSOCIATED PREDICTED TRANSPOSASE"/>
    <property type="match status" value="1"/>
</dbReference>
<feature type="domain" description="H repeat-associated protein N-terminal" evidence="3">
    <location>
        <begin position="2"/>
        <end position="85"/>
    </location>
</feature>
<name>A0A9D2R5I0_9FIRM</name>
<reference evidence="4" key="2">
    <citation type="submission" date="2021-04" db="EMBL/GenBank/DDBJ databases">
        <authorList>
            <person name="Gilroy R."/>
        </authorList>
    </citation>
    <scope>NUCLEOTIDE SEQUENCE</scope>
    <source>
        <strain evidence="4">ChiGjej3B3-11674</strain>
    </source>
</reference>
<comment type="caution">
    <text evidence="4">The sequence shown here is derived from an EMBL/GenBank/DDBJ whole genome shotgun (WGS) entry which is preliminary data.</text>
</comment>
<dbReference type="InterPro" id="IPR002559">
    <property type="entry name" value="Transposase_11"/>
</dbReference>
<proteinExistence type="predicted"/>
<evidence type="ECO:0000313" key="5">
    <source>
        <dbReference type="Proteomes" id="UP000823897"/>
    </source>
</evidence>
<dbReference type="EMBL" id="DWUV01000227">
    <property type="protein sequence ID" value="HJD35177.1"/>
    <property type="molecule type" value="Genomic_DNA"/>
</dbReference>
<dbReference type="Proteomes" id="UP000823897">
    <property type="component" value="Unassembled WGS sequence"/>
</dbReference>
<sequence>MKAVPDPRCGRATKHDHAETLVCLVIGFLVGRLTIRRTLKWCRRHLDWLRRYIPLKNGVPSPATVGRILAGIDEELFALQFIAWIGEIIETRGIHLVIDGKALRAAMEKVKNFRAPMVMNAIDAATGLVIAQLPLQNKDCEIKVIPELLKVLDIRNSTVTVDAIGTQTEIMGQIIRQGGHFVFAIKRNQPQSYEEIERFFRELTEDYGRMREDPGFQPRHPEMMKVYEEICLKEKNRDRYEIRRYRVCRFPALLTKSQEEWPFIRTVGEAEQTRIPIERDENGNDITPDEETFREQGSRRKPKPKKGDGEDSDIQITGMISDRELTAEEMGRYKRAHWSVENKLHHVLDDTFREDRSPAKKSKNNLALVRKISYNLLRIAMIREKRSDLMTEMMDEFCDDHALIEKYVFRGIKSFY</sequence>
<dbReference type="GO" id="GO:0006313">
    <property type="term" value="P:DNA transposition"/>
    <property type="evidence" value="ECO:0007669"/>
    <property type="project" value="InterPro"/>
</dbReference>
<feature type="region of interest" description="Disordered" evidence="1">
    <location>
        <begin position="272"/>
        <end position="314"/>
    </location>
</feature>
<evidence type="ECO:0000256" key="1">
    <source>
        <dbReference type="SAM" id="MobiDB-lite"/>
    </source>
</evidence>
<accession>A0A9D2R5I0</accession>
<dbReference type="InterPro" id="IPR047647">
    <property type="entry name" value="ISAs1_transpos"/>
</dbReference>
<reference evidence="4" key="1">
    <citation type="journal article" date="2021" name="PeerJ">
        <title>Extensive microbial diversity within the chicken gut microbiome revealed by metagenomics and culture.</title>
        <authorList>
            <person name="Gilroy R."/>
            <person name="Ravi A."/>
            <person name="Getino M."/>
            <person name="Pursley I."/>
            <person name="Horton D.L."/>
            <person name="Alikhan N.F."/>
            <person name="Baker D."/>
            <person name="Gharbi K."/>
            <person name="Hall N."/>
            <person name="Watson M."/>
            <person name="Adriaenssens E.M."/>
            <person name="Foster-Nyarko E."/>
            <person name="Jarju S."/>
            <person name="Secka A."/>
            <person name="Antonio M."/>
            <person name="Oren A."/>
            <person name="Chaudhuri R.R."/>
            <person name="La Ragione R."/>
            <person name="Hildebrand F."/>
            <person name="Pallen M.J."/>
        </authorList>
    </citation>
    <scope>NUCLEOTIDE SEQUENCE</scope>
    <source>
        <strain evidence="4">ChiGjej3B3-11674</strain>
    </source>
</reference>
<organism evidence="4 5">
    <name type="scientific">Candidatus Mediterraneibacter tabaqchaliae</name>
    <dbReference type="NCBI Taxonomy" id="2838689"/>
    <lineage>
        <taxon>Bacteria</taxon>
        <taxon>Bacillati</taxon>
        <taxon>Bacillota</taxon>
        <taxon>Clostridia</taxon>
        <taxon>Lachnospirales</taxon>
        <taxon>Lachnospiraceae</taxon>
        <taxon>Mediterraneibacter</taxon>
    </lineage>
</organism>
<feature type="domain" description="Transposase IS4-like" evidence="2">
    <location>
        <begin position="94"/>
        <end position="375"/>
    </location>
</feature>
<dbReference type="InterPro" id="IPR032806">
    <property type="entry name" value="YbfD_N"/>
</dbReference>
<dbReference type="Pfam" id="PF13808">
    <property type="entry name" value="DDE_Tnp_1_assoc"/>
    <property type="match status" value="1"/>
</dbReference>
<dbReference type="NCBIfam" id="NF033564">
    <property type="entry name" value="transpos_ISAs1"/>
    <property type="match status" value="1"/>
</dbReference>
<dbReference type="PANTHER" id="PTHR30298:SF0">
    <property type="entry name" value="PROTEIN YBFL-RELATED"/>
    <property type="match status" value="1"/>
</dbReference>
<dbReference type="InterPro" id="IPR051698">
    <property type="entry name" value="Transposase_11-like"/>
</dbReference>
<evidence type="ECO:0000259" key="3">
    <source>
        <dbReference type="Pfam" id="PF13808"/>
    </source>
</evidence>
<dbReference type="Pfam" id="PF01609">
    <property type="entry name" value="DDE_Tnp_1"/>
    <property type="match status" value="1"/>
</dbReference>
<protein>
    <submittedName>
        <fullName evidence="4">ISAs1 family transposase</fullName>
    </submittedName>
</protein>